<feature type="compositionally biased region" description="Low complexity" evidence="1">
    <location>
        <begin position="186"/>
        <end position="195"/>
    </location>
</feature>
<evidence type="ECO:0000313" key="4">
    <source>
        <dbReference type="Proteomes" id="UP000799772"/>
    </source>
</evidence>
<feature type="domain" description="DUF8032" evidence="2">
    <location>
        <begin position="342"/>
        <end position="389"/>
    </location>
</feature>
<feature type="domain" description="DUF8032" evidence="2">
    <location>
        <begin position="52"/>
        <end position="146"/>
    </location>
</feature>
<evidence type="ECO:0000313" key="3">
    <source>
        <dbReference type="EMBL" id="KAF2104638.1"/>
    </source>
</evidence>
<protein>
    <recommendedName>
        <fullName evidence="2">DUF8032 domain-containing protein</fullName>
    </recommendedName>
</protein>
<feature type="region of interest" description="Disordered" evidence="1">
    <location>
        <begin position="1"/>
        <end position="42"/>
    </location>
</feature>
<organism evidence="3 4">
    <name type="scientific">Rhizodiscina lignyota</name>
    <dbReference type="NCBI Taxonomy" id="1504668"/>
    <lineage>
        <taxon>Eukaryota</taxon>
        <taxon>Fungi</taxon>
        <taxon>Dikarya</taxon>
        <taxon>Ascomycota</taxon>
        <taxon>Pezizomycotina</taxon>
        <taxon>Dothideomycetes</taxon>
        <taxon>Pleosporomycetidae</taxon>
        <taxon>Aulographales</taxon>
        <taxon>Rhizodiscinaceae</taxon>
        <taxon>Rhizodiscina</taxon>
    </lineage>
</organism>
<dbReference type="Pfam" id="PF26087">
    <property type="entry name" value="DUF8032"/>
    <property type="match status" value="2"/>
</dbReference>
<evidence type="ECO:0000259" key="2">
    <source>
        <dbReference type="Pfam" id="PF26087"/>
    </source>
</evidence>
<sequence>MSPVAGTPTGPPGSASSIHQGPQSGTSVNPNAAPGPIPATTPLVVRQDQNGVQWIAFEYSRDRVKMEYTIRCDVESIDVNTLSQEFKSENCVYPRACCSKEQYKGNRLHYETECNTVGWALAQLNPCLRGKRGLIQRAVDSWRNSNQDPRLRSRRVRRMAKISNRKAVQAQQHGPPHMAGPGGPAAPGVGPQSAGIPTPGAPRQAPGLGIGGPQQLHHHHQSGPQSASEQDVSGGADYDPNSHTHHHPPPNGNSHGQAPSGDVRQAHNFYPNYPAPPSANMVPSLPPTHDPMDQSGSHGAAPHAVATSSLPNRKGGDDEDDAETTTALFGDLPEAKRRKFILVDDSQRGTRVRVRVMLDQVRMAEMPDSYRKNNSVYPRSWFATEMQDTENPGPQGRWPEDAEDEDVARGVTGDDGERVKTHVPVQMMDGSESKVPLPKMSRGKRKKEVVLNDLGYRMSWSQSRVFSGRTLFLQRSLDAYRNKMRSTMVAAGQDVANVAPHFETRVGKRKWLERSKKTKGREGSP</sequence>
<dbReference type="EMBL" id="ML978121">
    <property type="protein sequence ID" value="KAF2104638.1"/>
    <property type="molecule type" value="Genomic_DNA"/>
</dbReference>
<keyword evidence="4" id="KW-1185">Reference proteome</keyword>
<dbReference type="OrthoDB" id="5599902at2759"/>
<name>A0A9P4MB14_9PEZI</name>
<feature type="compositionally biased region" description="Polar residues" evidence="1">
    <location>
        <begin position="222"/>
        <end position="231"/>
    </location>
</feature>
<comment type="caution">
    <text evidence="3">The sequence shown here is derived from an EMBL/GenBank/DDBJ whole genome shotgun (WGS) entry which is preliminary data.</text>
</comment>
<dbReference type="AlphaFoldDB" id="A0A9P4MB14"/>
<dbReference type="PANTHER" id="PTHR22949">
    <property type="entry name" value="WHITE COLLAR 2 PROTEIN WC2"/>
    <property type="match status" value="1"/>
</dbReference>
<dbReference type="Proteomes" id="UP000799772">
    <property type="component" value="Unassembled WGS sequence"/>
</dbReference>
<feature type="region of interest" description="Disordered" evidence="1">
    <location>
        <begin position="163"/>
        <end position="324"/>
    </location>
</feature>
<reference evidence="3" key="1">
    <citation type="journal article" date="2020" name="Stud. Mycol.">
        <title>101 Dothideomycetes genomes: a test case for predicting lifestyles and emergence of pathogens.</title>
        <authorList>
            <person name="Haridas S."/>
            <person name="Albert R."/>
            <person name="Binder M."/>
            <person name="Bloem J."/>
            <person name="Labutti K."/>
            <person name="Salamov A."/>
            <person name="Andreopoulos B."/>
            <person name="Baker S."/>
            <person name="Barry K."/>
            <person name="Bills G."/>
            <person name="Bluhm B."/>
            <person name="Cannon C."/>
            <person name="Castanera R."/>
            <person name="Culley D."/>
            <person name="Daum C."/>
            <person name="Ezra D."/>
            <person name="Gonzalez J."/>
            <person name="Henrissat B."/>
            <person name="Kuo A."/>
            <person name="Liang C."/>
            <person name="Lipzen A."/>
            <person name="Lutzoni F."/>
            <person name="Magnuson J."/>
            <person name="Mondo S."/>
            <person name="Nolan M."/>
            <person name="Ohm R."/>
            <person name="Pangilinan J."/>
            <person name="Park H.-J."/>
            <person name="Ramirez L."/>
            <person name="Alfaro M."/>
            <person name="Sun H."/>
            <person name="Tritt A."/>
            <person name="Yoshinaga Y."/>
            <person name="Zwiers L.-H."/>
            <person name="Turgeon B."/>
            <person name="Goodwin S."/>
            <person name="Spatafora J."/>
            <person name="Crous P."/>
            <person name="Grigoriev I."/>
        </authorList>
    </citation>
    <scope>NUCLEOTIDE SEQUENCE</scope>
    <source>
        <strain evidence="3">CBS 133067</strain>
    </source>
</reference>
<dbReference type="InterPro" id="IPR058345">
    <property type="entry name" value="DUF8032"/>
</dbReference>
<feature type="compositionally biased region" description="Polar residues" evidence="1">
    <location>
        <begin position="14"/>
        <end position="30"/>
    </location>
</feature>
<accession>A0A9P4MB14</accession>
<proteinExistence type="predicted"/>
<dbReference type="PANTHER" id="PTHR22949:SF0">
    <property type="entry name" value="RE27538P"/>
    <property type="match status" value="1"/>
</dbReference>
<evidence type="ECO:0000256" key="1">
    <source>
        <dbReference type="SAM" id="MobiDB-lite"/>
    </source>
</evidence>
<gene>
    <name evidence="3" type="ORF">NA57DRAFT_30561</name>
</gene>